<dbReference type="Pfam" id="PF21089">
    <property type="entry name" value="PKS_DH_N"/>
    <property type="match status" value="1"/>
</dbReference>
<dbReference type="EMBL" id="FOAP01000011">
    <property type="protein sequence ID" value="SEM07152.1"/>
    <property type="molecule type" value="Genomic_DNA"/>
</dbReference>
<dbReference type="InterPro" id="IPR050091">
    <property type="entry name" value="PKS_NRPS_Biosynth_Enz"/>
</dbReference>
<evidence type="ECO:0000256" key="3">
    <source>
        <dbReference type="ARBA" id="ARBA00022679"/>
    </source>
</evidence>
<dbReference type="GO" id="GO:0071770">
    <property type="term" value="P:DIM/DIP cell wall layer assembly"/>
    <property type="evidence" value="ECO:0007669"/>
    <property type="project" value="TreeGrafter"/>
</dbReference>
<dbReference type="SMART" id="SM00822">
    <property type="entry name" value="PKS_KR"/>
    <property type="match status" value="1"/>
</dbReference>
<dbReference type="GO" id="GO:0004312">
    <property type="term" value="F:fatty acid synthase activity"/>
    <property type="evidence" value="ECO:0007669"/>
    <property type="project" value="TreeGrafter"/>
</dbReference>
<feature type="region of interest" description="C-terminal hotdog fold" evidence="5">
    <location>
        <begin position="983"/>
        <end position="1114"/>
    </location>
</feature>
<dbReference type="Pfam" id="PF00698">
    <property type="entry name" value="Acyl_transf_1"/>
    <property type="match status" value="1"/>
</dbReference>
<keyword evidence="10" id="KW-1185">Reference proteome</keyword>
<dbReference type="SUPFAM" id="SSF51735">
    <property type="entry name" value="NAD(P)-binding Rossmann-fold domains"/>
    <property type="match status" value="2"/>
</dbReference>
<dbReference type="Gene3D" id="3.40.50.720">
    <property type="entry name" value="NAD(P)-binding Rossmann-like Domain"/>
    <property type="match status" value="1"/>
</dbReference>
<evidence type="ECO:0000256" key="5">
    <source>
        <dbReference type="PROSITE-ProRule" id="PRU01363"/>
    </source>
</evidence>
<dbReference type="InterPro" id="IPR001227">
    <property type="entry name" value="Ac_transferase_dom_sf"/>
</dbReference>
<dbReference type="Gene3D" id="3.40.47.10">
    <property type="match status" value="1"/>
</dbReference>
<dbReference type="Pfam" id="PF21394">
    <property type="entry name" value="Beta-ketacyl_N"/>
    <property type="match status" value="1"/>
</dbReference>
<dbReference type="RefSeq" id="WP_075008324.1">
    <property type="nucleotide sequence ID" value="NZ_FOAP01000011.1"/>
</dbReference>
<keyword evidence="3" id="KW-0808">Transferase</keyword>
<dbReference type="SMART" id="SM00827">
    <property type="entry name" value="PKS_AT"/>
    <property type="match status" value="1"/>
</dbReference>
<proteinExistence type="predicted"/>
<dbReference type="InterPro" id="IPR049490">
    <property type="entry name" value="C883_1060-like_KR_N"/>
</dbReference>
<dbReference type="PROSITE" id="PS50075">
    <property type="entry name" value="CARRIER"/>
    <property type="match status" value="1"/>
</dbReference>
<dbReference type="GO" id="GO:0005737">
    <property type="term" value="C:cytoplasm"/>
    <property type="evidence" value="ECO:0007669"/>
    <property type="project" value="TreeGrafter"/>
</dbReference>
<dbReference type="InterPro" id="IPR016039">
    <property type="entry name" value="Thiolase-like"/>
</dbReference>
<dbReference type="PROSITE" id="PS52019">
    <property type="entry name" value="PKS_MFAS_DH"/>
    <property type="match status" value="1"/>
</dbReference>
<dbReference type="GO" id="GO:0005886">
    <property type="term" value="C:plasma membrane"/>
    <property type="evidence" value="ECO:0007669"/>
    <property type="project" value="TreeGrafter"/>
</dbReference>
<dbReference type="InterPro" id="IPR049900">
    <property type="entry name" value="PKS_mFAS_DH"/>
</dbReference>
<dbReference type="Proteomes" id="UP000182719">
    <property type="component" value="Unassembled WGS sequence"/>
</dbReference>
<comment type="function">
    <text evidence="4">Involved in production of the polyketide antibiotic thailandamide.</text>
</comment>
<dbReference type="Pfam" id="PF00109">
    <property type="entry name" value="ketoacyl-synt"/>
    <property type="match status" value="1"/>
</dbReference>
<dbReference type="GO" id="GO:0006633">
    <property type="term" value="P:fatty acid biosynthetic process"/>
    <property type="evidence" value="ECO:0007669"/>
    <property type="project" value="InterPro"/>
</dbReference>
<keyword evidence="2" id="KW-0597">Phosphoprotein</keyword>
<feature type="domain" description="Carrier" evidence="6">
    <location>
        <begin position="1637"/>
        <end position="1712"/>
    </location>
</feature>
<dbReference type="InterPro" id="IPR020807">
    <property type="entry name" value="PKS_DH"/>
</dbReference>
<dbReference type="Gene3D" id="3.10.129.110">
    <property type="entry name" value="Polyketide synthase dehydratase"/>
    <property type="match status" value="1"/>
</dbReference>
<dbReference type="Pfam" id="PF00550">
    <property type="entry name" value="PP-binding"/>
    <property type="match status" value="1"/>
</dbReference>
<evidence type="ECO:0000256" key="2">
    <source>
        <dbReference type="ARBA" id="ARBA00022553"/>
    </source>
</evidence>
<sequence>MNEALQAISEILAELTPEDRAALAAMVGKAPSPVAIVGIGCRFPGGADNPERFWEFLRAGTDAVREVPRERWNVDDYYDPDPQAPGKMVTRYGTFLDEVDRFDAPFFEISGREAQSMDPQQRLLLQVGWEALESAGLPPDGLKGRAVGVFVGSCLHDYEILAQRRGLERFDAHSVTGGMSSVLAGRLSHFLGLHGPSLTVDTACSSSLVALHLACQSLRGGESDVALAAGVNLLLAPESMVMLSRLGALSPDGRCKSFDIRANGFARGEGCGVVVLKRLPDALAAEDRIFAVIRGSAVNHDGRSTGLAAPNAQAQKAVITEALGNAGVRPEQVGYIEAHGTGTPLGDPIEVDALKELFASRKDGSTCGLGSVKTNLGHLEAAAGIAGIIKVALSLQHEAIPPHLHLTELNPRIQLSGSPFSIPASVQPWKRAGVPRIAGVSSFGLSGTNAHVVMEEAPVREQRPVSVGRRAHLLTLSAKSSASLRELARQYAALLGAPGGAALADVARSTHLGRSLLSHRLAVVAEGREEAQEALSAFAEGKPSRTVVAGEASASQRPRVAFLFTGELAPLTAAGRTLDETEPVYRAAVERCAQLLGPALGASVTQALIGRGALEHASIAQPALFIMQYALAELWASFGVRPEGVLGYGAGELAAACVSGVLSLEDALRLAAERGRLLQALPEAGEAAAQVRFSPPRCVFASTVTGAVAAPGVVAHADYWRRQAGEPVRFQQALEALRGAGFDTFVELGRQPALIGLGRKCLPTAEAVTWVASLKPEREEARGILEGLGELVARGVQVELSGLHRGERGPRIPLPTYPFAKERYWLEEAAAAQGPHRQSAPGTGLLGTRRELAGDVVCFEASWKGAGIPFAKEHRFDGGPALPSAAQLVRVHLAAAQVTGSERVELQRVRLQAPFAVTDPPGELQSQLLLTPAKDGYAFEIASARTPGGDMPPAWTRQASGTLSFPRGAPGLAPAIATDGNEGARLGTEQVSAQLRTWGHEPGRRLESVWSNGREAVAQLRAGGDGTGWDPLLLETSLLAAAFVNAPAEDRAFFPGEIARLVFGKVAVPGELLTCTVRRVADATVDVWLTDGQGQTRLEARGVRLEWMAREQLPSSLRTRAGESVYEVSWSPASPPQQVEATACSWLLFADEGGVADTLAAHICSTPSASVVRVRPGDAFSEGPGGFRVRPGEAADYARLLEALRGAGGPPLTRVVHLWALDSREKGGALGDEASRVSWPVVALVQALAKANASARVHVVTRGAQAVHAGELPTPAQAALWGLGRVVADELASLWGGMLDLEAPGTPADAERLYQAVLGGSWPQGAALRGGGWHTPRLVRAAAGHGEPVTFRRDASYLLTGGAGALGRAVARWMADQGARCLVLAGRSDGSREVLALEQELAARGVRVVLERVDVARREEVQALLSRMEAQLPPLRGVVHAAGVLEDALLVNQDPSAFERVLAPKVAGAVHLDALTRQRPLDFFVSFSSIAALLGNAGQGAYAAANAFLDAFAATQRARGLPALTVSWGTWQVGMASAASATRKHWLQAMAPELGVNVLGRLMGSGRAWALGMSADWSCYEDGNAVRGLLLEDLTRGGLAKPAPAPAPQVQSPVASVSTEPPLVSALRQVAAARHEEFVLDHVSRIVRTVLLLDDAIPVSPTRRLDELGLDSLLAVDLVNALRAETGLPLPVTLPMEHPNTAAIARYIHRSLEASAAT</sequence>
<feature type="domain" description="PKS/mFAS DH" evidence="8">
    <location>
        <begin position="843"/>
        <end position="1114"/>
    </location>
</feature>
<dbReference type="PROSITE" id="PS52004">
    <property type="entry name" value="KS3_2"/>
    <property type="match status" value="1"/>
</dbReference>
<dbReference type="Pfam" id="PF22621">
    <property type="entry name" value="CurL-like_PKS_C"/>
    <property type="match status" value="1"/>
</dbReference>
<dbReference type="InterPro" id="IPR006162">
    <property type="entry name" value="Ppantetheine_attach_site"/>
</dbReference>
<dbReference type="InterPro" id="IPR014043">
    <property type="entry name" value="Acyl_transferase_dom"/>
</dbReference>
<dbReference type="PANTHER" id="PTHR43775">
    <property type="entry name" value="FATTY ACID SYNTHASE"/>
    <property type="match status" value="1"/>
</dbReference>
<accession>A0A1H7VD13</accession>
<dbReference type="CDD" id="cd00833">
    <property type="entry name" value="PKS"/>
    <property type="match status" value="1"/>
</dbReference>
<dbReference type="InterPro" id="IPR013968">
    <property type="entry name" value="PKS_KR"/>
</dbReference>
<dbReference type="InterPro" id="IPR016035">
    <property type="entry name" value="Acyl_Trfase/lysoPLipase"/>
</dbReference>
<dbReference type="GO" id="GO:0031177">
    <property type="term" value="F:phosphopantetheine binding"/>
    <property type="evidence" value="ECO:0007669"/>
    <property type="project" value="InterPro"/>
</dbReference>
<evidence type="ECO:0000259" key="8">
    <source>
        <dbReference type="PROSITE" id="PS52019"/>
    </source>
</evidence>
<evidence type="ECO:0000259" key="6">
    <source>
        <dbReference type="PROSITE" id="PS50075"/>
    </source>
</evidence>
<dbReference type="CDD" id="cd08955">
    <property type="entry name" value="KR_2_FAS_SDR_x"/>
    <property type="match status" value="1"/>
</dbReference>
<dbReference type="SUPFAM" id="SSF52151">
    <property type="entry name" value="FabD/lysophospholipase-like"/>
    <property type="match status" value="1"/>
</dbReference>
<name>A0A1H7VD13_STIAU</name>
<dbReference type="InterPro" id="IPR036736">
    <property type="entry name" value="ACP-like_sf"/>
</dbReference>
<dbReference type="SUPFAM" id="SSF53901">
    <property type="entry name" value="Thiolase-like"/>
    <property type="match status" value="1"/>
</dbReference>
<feature type="domain" description="Ketosynthase family 3 (KS3)" evidence="7">
    <location>
        <begin position="31"/>
        <end position="456"/>
    </location>
</feature>
<dbReference type="OrthoDB" id="5476655at2"/>
<dbReference type="GO" id="GO:0004315">
    <property type="term" value="F:3-oxoacyl-[acyl-carrier-protein] synthase activity"/>
    <property type="evidence" value="ECO:0007669"/>
    <property type="project" value="InterPro"/>
</dbReference>
<evidence type="ECO:0000313" key="9">
    <source>
        <dbReference type="EMBL" id="SEM07152.1"/>
    </source>
</evidence>
<dbReference type="Pfam" id="PF08659">
    <property type="entry name" value="KR"/>
    <property type="match status" value="1"/>
</dbReference>
<dbReference type="InterPro" id="IPR057326">
    <property type="entry name" value="KR_dom"/>
</dbReference>
<dbReference type="InterPro" id="IPR020806">
    <property type="entry name" value="PKS_PP-bd"/>
</dbReference>
<comment type="caution">
    <text evidence="5">Lacks conserved residue(s) required for the propagation of feature annotation.</text>
</comment>
<keyword evidence="1" id="KW-0596">Phosphopantetheine</keyword>
<dbReference type="SMART" id="SM00823">
    <property type="entry name" value="PKS_PP"/>
    <property type="match status" value="1"/>
</dbReference>
<reference evidence="10" key="1">
    <citation type="submission" date="2016-10" db="EMBL/GenBank/DDBJ databases">
        <authorList>
            <person name="Varghese N."/>
            <person name="Submissions S."/>
        </authorList>
    </citation>
    <scope>NUCLEOTIDE SEQUENCE [LARGE SCALE GENOMIC DNA]</scope>
    <source>
        <strain evidence="10">DSM 17044</strain>
    </source>
</reference>
<protein>
    <submittedName>
        <fullName evidence="9">Phosphopantetheine attachment site</fullName>
    </submittedName>
</protein>
<evidence type="ECO:0000256" key="4">
    <source>
        <dbReference type="ARBA" id="ARBA00054155"/>
    </source>
</evidence>
<dbReference type="InterPro" id="IPR014030">
    <property type="entry name" value="Ketoacyl_synth_N"/>
</dbReference>
<evidence type="ECO:0000256" key="1">
    <source>
        <dbReference type="ARBA" id="ARBA00022450"/>
    </source>
</evidence>
<evidence type="ECO:0000259" key="7">
    <source>
        <dbReference type="PROSITE" id="PS52004"/>
    </source>
</evidence>
<organism evidence="9 10">
    <name type="scientific">Stigmatella aurantiaca</name>
    <dbReference type="NCBI Taxonomy" id="41"/>
    <lineage>
        <taxon>Bacteria</taxon>
        <taxon>Pseudomonadati</taxon>
        <taxon>Myxococcota</taxon>
        <taxon>Myxococcia</taxon>
        <taxon>Myxococcales</taxon>
        <taxon>Cystobacterineae</taxon>
        <taxon>Archangiaceae</taxon>
        <taxon>Stigmatella</taxon>
    </lineage>
</organism>
<feature type="region of interest" description="N-terminal hotdog fold" evidence="5">
    <location>
        <begin position="843"/>
        <end position="970"/>
    </location>
</feature>
<dbReference type="PROSITE" id="PS00012">
    <property type="entry name" value="PHOSPHOPANTETHEINE"/>
    <property type="match status" value="1"/>
</dbReference>
<dbReference type="Pfam" id="PF02801">
    <property type="entry name" value="Ketoacyl-synt_C"/>
    <property type="match status" value="1"/>
</dbReference>
<evidence type="ECO:0000313" key="10">
    <source>
        <dbReference type="Proteomes" id="UP000182719"/>
    </source>
</evidence>
<dbReference type="InterPro" id="IPR036291">
    <property type="entry name" value="NAD(P)-bd_dom_sf"/>
</dbReference>
<dbReference type="SMART" id="SM00826">
    <property type="entry name" value="PKS_DH"/>
    <property type="match status" value="1"/>
</dbReference>
<dbReference type="Gene3D" id="3.40.366.10">
    <property type="entry name" value="Malonyl-Coenzyme A Acyl Carrier Protein, domain 2"/>
    <property type="match status" value="1"/>
</dbReference>
<dbReference type="SUPFAM" id="SSF47336">
    <property type="entry name" value="ACP-like"/>
    <property type="match status" value="1"/>
</dbReference>
<dbReference type="SMART" id="SM00825">
    <property type="entry name" value="PKS_KS"/>
    <property type="match status" value="1"/>
</dbReference>
<dbReference type="InterPro" id="IPR020841">
    <property type="entry name" value="PKS_Beta-ketoAc_synthase_dom"/>
</dbReference>
<dbReference type="InterPro" id="IPR009081">
    <property type="entry name" value="PP-bd_ACP"/>
</dbReference>
<gene>
    <name evidence="9" type="ORF">SAMN05444354_11149</name>
</gene>
<dbReference type="InterPro" id="IPR014031">
    <property type="entry name" value="Ketoacyl_synth_C"/>
</dbReference>
<dbReference type="PROSITE" id="PS00606">
    <property type="entry name" value="KS3_1"/>
    <property type="match status" value="1"/>
</dbReference>
<dbReference type="InterPro" id="IPR018201">
    <property type="entry name" value="Ketoacyl_synth_AS"/>
</dbReference>
<dbReference type="Gene3D" id="1.10.1200.10">
    <property type="entry name" value="ACP-like"/>
    <property type="match status" value="1"/>
</dbReference>
<dbReference type="InterPro" id="IPR042104">
    <property type="entry name" value="PKS_dehydratase_sf"/>
</dbReference>
<dbReference type="PANTHER" id="PTHR43775:SF37">
    <property type="entry name" value="SI:DKEY-61P9.11"/>
    <property type="match status" value="1"/>
</dbReference>
<dbReference type="InterPro" id="IPR049552">
    <property type="entry name" value="PKS_DH_N"/>
</dbReference>
<dbReference type="FunFam" id="3.40.47.10:FF:000019">
    <property type="entry name" value="Polyketide synthase type I"/>
    <property type="match status" value="1"/>
</dbReference>